<dbReference type="RefSeq" id="WP_114351160.1">
    <property type="nucleotide sequence ID" value="NZ_QPJJ01000001.1"/>
</dbReference>
<proteinExistence type="predicted"/>
<dbReference type="OrthoDB" id="528637at2"/>
<reference evidence="1 2" key="1">
    <citation type="submission" date="2018-07" db="EMBL/GenBank/DDBJ databases">
        <title>Genomic Encyclopedia of Type Strains, Phase IV (KMG-IV): sequencing the most valuable type-strain genomes for metagenomic binning, comparative biology and taxonomic classification.</title>
        <authorList>
            <person name="Goeker M."/>
        </authorList>
    </citation>
    <scope>NUCLEOTIDE SEQUENCE [LARGE SCALE GENOMIC DNA]</scope>
    <source>
        <strain evidence="1 2">DSM 27696</strain>
    </source>
</reference>
<organism evidence="1 2">
    <name type="scientific">Saliterribacillus persicus</name>
    <dbReference type="NCBI Taxonomy" id="930114"/>
    <lineage>
        <taxon>Bacteria</taxon>
        <taxon>Bacillati</taxon>
        <taxon>Bacillota</taxon>
        <taxon>Bacilli</taxon>
        <taxon>Bacillales</taxon>
        <taxon>Bacillaceae</taxon>
        <taxon>Saliterribacillus</taxon>
    </lineage>
</organism>
<evidence type="ECO:0000313" key="1">
    <source>
        <dbReference type="EMBL" id="RCW77214.1"/>
    </source>
</evidence>
<keyword evidence="2" id="KW-1185">Reference proteome</keyword>
<evidence type="ECO:0000313" key="2">
    <source>
        <dbReference type="Proteomes" id="UP000252585"/>
    </source>
</evidence>
<gene>
    <name evidence="1" type="ORF">DFR57_10182</name>
</gene>
<dbReference type="EMBL" id="QPJJ01000001">
    <property type="protein sequence ID" value="RCW77214.1"/>
    <property type="molecule type" value="Genomic_DNA"/>
</dbReference>
<name>A0A368YGA3_9BACI</name>
<sequence>MTIKYTNFRGEDYFLHHRLTKKGNDNYYFKKNDDQSKVDEIPEGFEIYEHPNGRVFLRKKLPRLFTEKEVKIVDQGIKKYSPIKDFKLDVKKDTIYIYTYENPVTSIDEMPVIVEALSDPRYKNYFTELRFRLVTDDSDEREFIVERVYYSGSAEDEWIFLDTSTDLKDLVKTYVQHLGKDSFFDLHYIK</sequence>
<dbReference type="Proteomes" id="UP000252585">
    <property type="component" value="Unassembled WGS sequence"/>
</dbReference>
<dbReference type="AlphaFoldDB" id="A0A368YGA3"/>
<protein>
    <submittedName>
        <fullName evidence="1">Uncharacterized protein</fullName>
    </submittedName>
</protein>
<accession>A0A368YGA3</accession>
<comment type="caution">
    <text evidence="1">The sequence shown here is derived from an EMBL/GenBank/DDBJ whole genome shotgun (WGS) entry which is preliminary data.</text>
</comment>